<comment type="caution">
    <text evidence="2">The sequence shown here is derived from an EMBL/GenBank/DDBJ whole genome shotgun (WGS) entry which is preliminary data.</text>
</comment>
<name>A0A150RJ98_SORCE</name>
<organism evidence="2 3">
    <name type="scientific">Sorangium cellulosum</name>
    <name type="common">Polyangium cellulosum</name>
    <dbReference type="NCBI Taxonomy" id="56"/>
    <lineage>
        <taxon>Bacteria</taxon>
        <taxon>Pseudomonadati</taxon>
        <taxon>Myxococcota</taxon>
        <taxon>Polyangia</taxon>
        <taxon>Polyangiales</taxon>
        <taxon>Polyangiaceae</taxon>
        <taxon>Sorangium</taxon>
    </lineage>
</organism>
<protein>
    <submittedName>
        <fullName evidence="2">Uncharacterized protein</fullName>
    </submittedName>
</protein>
<sequence>MEKTTSLAAPVKSDGGMLDVLLDELAERIARKLALRGHGTAVPPRYATAKNNPLGSARAFLDAHRRGHFATFKLRREVVALWTDVETWIESRKAATRERRPADDTDDDRALLAKAGVRLGPPNSRAGRR</sequence>
<feature type="compositionally biased region" description="Basic and acidic residues" evidence="1">
    <location>
        <begin position="92"/>
        <end position="111"/>
    </location>
</feature>
<feature type="region of interest" description="Disordered" evidence="1">
    <location>
        <begin position="92"/>
        <end position="129"/>
    </location>
</feature>
<evidence type="ECO:0000313" key="3">
    <source>
        <dbReference type="Proteomes" id="UP000075515"/>
    </source>
</evidence>
<reference evidence="2 3" key="1">
    <citation type="submission" date="2014-02" db="EMBL/GenBank/DDBJ databases">
        <title>The small core and large imbalanced accessory genome model reveals a collaborative survival strategy of Sorangium cellulosum strains in nature.</title>
        <authorList>
            <person name="Han K."/>
            <person name="Peng R."/>
            <person name="Blom J."/>
            <person name="Li Y.-Z."/>
        </authorList>
    </citation>
    <scope>NUCLEOTIDE SEQUENCE [LARGE SCALE GENOMIC DNA]</scope>
    <source>
        <strain evidence="2 3">So0149</strain>
    </source>
</reference>
<gene>
    <name evidence="2" type="ORF">BE18_21395</name>
</gene>
<accession>A0A150RJ98</accession>
<evidence type="ECO:0000256" key="1">
    <source>
        <dbReference type="SAM" id="MobiDB-lite"/>
    </source>
</evidence>
<dbReference type="AlphaFoldDB" id="A0A150RJ98"/>
<evidence type="ECO:0000313" key="2">
    <source>
        <dbReference type="EMBL" id="KYF80374.1"/>
    </source>
</evidence>
<dbReference type="Proteomes" id="UP000075515">
    <property type="component" value="Unassembled WGS sequence"/>
</dbReference>
<proteinExistence type="predicted"/>
<dbReference type="EMBL" id="JEMC01003560">
    <property type="protein sequence ID" value="KYF80374.1"/>
    <property type="molecule type" value="Genomic_DNA"/>
</dbReference>